<reference evidence="2 3" key="1">
    <citation type="submission" date="2020-08" db="EMBL/GenBank/DDBJ databases">
        <title>Novel species isolated from subtropical streams in China.</title>
        <authorList>
            <person name="Lu H."/>
        </authorList>
    </citation>
    <scope>NUCLEOTIDE SEQUENCE [LARGE SCALE GENOMIC DNA]</scope>
    <source>
        <strain evidence="2 3">CY22W</strain>
    </source>
</reference>
<proteinExistence type="predicted"/>
<dbReference type="RefSeq" id="WP_186902285.1">
    <property type="nucleotide sequence ID" value="NZ_JACOGD010000001.1"/>
</dbReference>
<organism evidence="2 3">
    <name type="scientific">Undibacterium curvum</name>
    <dbReference type="NCBI Taxonomy" id="2762294"/>
    <lineage>
        <taxon>Bacteria</taxon>
        <taxon>Pseudomonadati</taxon>
        <taxon>Pseudomonadota</taxon>
        <taxon>Betaproteobacteria</taxon>
        <taxon>Burkholderiales</taxon>
        <taxon>Oxalobacteraceae</taxon>
        <taxon>Undibacterium</taxon>
    </lineage>
</organism>
<evidence type="ECO:0000313" key="3">
    <source>
        <dbReference type="Proteomes" id="UP000654304"/>
    </source>
</evidence>
<dbReference type="Proteomes" id="UP000654304">
    <property type="component" value="Unassembled WGS sequence"/>
</dbReference>
<feature type="transmembrane region" description="Helical" evidence="1">
    <location>
        <begin position="12"/>
        <end position="38"/>
    </location>
</feature>
<keyword evidence="1" id="KW-0472">Membrane</keyword>
<evidence type="ECO:0000313" key="2">
    <source>
        <dbReference type="EMBL" id="MBC3930409.1"/>
    </source>
</evidence>
<keyword evidence="3" id="KW-1185">Reference proteome</keyword>
<accession>A0ABR7A0H3</accession>
<comment type="caution">
    <text evidence="2">The sequence shown here is derived from an EMBL/GenBank/DDBJ whole genome shotgun (WGS) entry which is preliminary data.</text>
</comment>
<feature type="transmembrane region" description="Helical" evidence="1">
    <location>
        <begin position="115"/>
        <end position="133"/>
    </location>
</feature>
<keyword evidence="1" id="KW-0812">Transmembrane</keyword>
<keyword evidence="1" id="KW-1133">Transmembrane helix</keyword>
<dbReference type="EMBL" id="JACOGD010000001">
    <property type="protein sequence ID" value="MBC3930409.1"/>
    <property type="molecule type" value="Genomic_DNA"/>
</dbReference>
<evidence type="ECO:0000256" key="1">
    <source>
        <dbReference type="SAM" id="Phobius"/>
    </source>
</evidence>
<gene>
    <name evidence="2" type="ORF">H8K43_01895</name>
</gene>
<name>A0ABR7A0H3_9BURK</name>
<protein>
    <submittedName>
        <fullName evidence="2">Uncharacterized protein</fullName>
    </submittedName>
</protein>
<sequence>MSVSPQFTRSTWFATVLALLVALGTQVLIGSLLPLFAFEWLYEMPPMNHPVLIAGETSFWRVDALIRAMSFAMGAFIAHLLAKSHSWQLFASLVAISIADTFFEQFPMQATPWQLGIWASAAPVGALLVGVLFQTRKANT</sequence>